<accession>A0A919QAG0</accession>
<sequence length="57" mass="6467">MRTLVNRVADRLLERVAPRAEAQACGWTSYCGCYSGYIYYFNTCSGNCQARWYAGCP</sequence>
<evidence type="ECO:0000313" key="1">
    <source>
        <dbReference type="EMBL" id="GIH25211.1"/>
    </source>
</evidence>
<reference evidence="1" key="1">
    <citation type="submission" date="2021-01" db="EMBL/GenBank/DDBJ databases">
        <title>Whole genome shotgun sequence of Acrocarpospora phusangensis NBRC 108782.</title>
        <authorList>
            <person name="Komaki H."/>
            <person name="Tamura T."/>
        </authorList>
    </citation>
    <scope>NUCLEOTIDE SEQUENCE</scope>
    <source>
        <strain evidence="1">NBRC 108782</strain>
    </source>
</reference>
<name>A0A919QAG0_9ACTN</name>
<gene>
    <name evidence="1" type="ORF">Aph01nite_35210</name>
</gene>
<evidence type="ECO:0000313" key="2">
    <source>
        <dbReference type="Proteomes" id="UP000640052"/>
    </source>
</evidence>
<comment type="caution">
    <text evidence="1">The sequence shown here is derived from an EMBL/GenBank/DDBJ whole genome shotgun (WGS) entry which is preliminary data.</text>
</comment>
<protein>
    <submittedName>
        <fullName evidence="1">Uncharacterized protein</fullName>
    </submittedName>
</protein>
<dbReference type="RefSeq" id="WP_204041945.1">
    <property type="nucleotide sequence ID" value="NZ_BOOA01000026.1"/>
</dbReference>
<dbReference type="Proteomes" id="UP000640052">
    <property type="component" value="Unassembled WGS sequence"/>
</dbReference>
<keyword evidence="2" id="KW-1185">Reference proteome</keyword>
<dbReference type="EMBL" id="BOOA01000026">
    <property type="protein sequence ID" value="GIH25211.1"/>
    <property type="molecule type" value="Genomic_DNA"/>
</dbReference>
<dbReference type="AlphaFoldDB" id="A0A919QAG0"/>
<organism evidence="1 2">
    <name type="scientific">Acrocarpospora phusangensis</name>
    <dbReference type="NCBI Taxonomy" id="1070424"/>
    <lineage>
        <taxon>Bacteria</taxon>
        <taxon>Bacillati</taxon>
        <taxon>Actinomycetota</taxon>
        <taxon>Actinomycetes</taxon>
        <taxon>Streptosporangiales</taxon>
        <taxon>Streptosporangiaceae</taxon>
        <taxon>Acrocarpospora</taxon>
    </lineage>
</organism>
<proteinExistence type="predicted"/>